<proteinExistence type="inferred from homology"/>
<dbReference type="AlphaFoldDB" id="A0A921YUL5"/>
<sequence length="771" mass="85599">MELGSDNFDLFKLVNVKGNIENITPHKIAVVAFIREYGLLKIEAKKMVDCTVAPKYRKDFCMLALKLIQCPDMEFKELETLLTNGRYNLLSVHLQNFCVRLQNIYMNGISALVDCVTSTVDKLMVEQSETNPCIITRYSVLGLYLRRILFQLKLLTFVQTVALFKSFCLYYQRGRPGLMMRSLSKEKLNNMEPQMVTTTSPVIPEEYKPLELSMKMNIIERDNSFDEGHWSRKQAELFTAQQANLLQVYEKKALPPRQLQKAIAQIMHDIPEYSDIHFLSFLNCLRANEFCGAQDSLYNCFDRSGLRAGSASSDRNKNFLFAALNRAALHAHFGHKELSTEAAREAVSRAQEVCDGDAVSAASAWAALAGARGAGGAGAAPGAVDASRATPRDADDTAPRRPRPPRHAAVAAQFSAQHKAVNGAHPAEVFQMLMKSDLHNYLHSMTDLTMTGLANTAALWALYGKTEMASVTSQLLLNLNTKCGGGNADGAAGAAAVAAWRAHGSLVAALAAHFPARALRTIAVAAHAQRALHAGKWEEADQSIRQLASLDRWGSQLLKAEMYLLKGDATEAIDSLNDVLDFCKTQDDSLHFVSLRLKAMILMSQVQHSFSSIQSTNIMLLNEALTIAKKYHLHYLATTIEMHIANVQLNMGCAKNALVLVRKVLPYIMAHGSTYDLARAMLLYTKCRIATAPINTETRMQVLQSCCDALESVKSNFSKVGAHARILQTWYLQAQLYHDIGNHAARNQCAWMYRQLEQNPIEPSNMLLVMY</sequence>
<comment type="caution">
    <text evidence="9">The sequence shown here is derived from an EMBL/GenBank/DDBJ whole genome shotgun (WGS) entry which is preliminary data.</text>
</comment>
<protein>
    <recommendedName>
        <fullName evidence="2">Anaphase-promoting complex subunit 5</fullName>
    </recommendedName>
</protein>
<feature type="domain" description="Anaphase-promoting complex subunit 5" evidence="8">
    <location>
        <begin position="564"/>
        <end position="630"/>
    </location>
</feature>
<keyword evidence="5" id="KW-0833">Ubl conjugation pathway</keyword>
<keyword evidence="3" id="KW-0132">Cell division</keyword>
<feature type="domain" description="Anaphase-promoting complex subunit 5" evidence="8">
    <location>
        <begin position="277"/>
        <end position="366"/>
    </location>
</feature>
<dbReference type="GO" id="GO:0031145">
    <property type="term" value="P:anaphase-promoting complex-dependent catabolic process"/>
    <property type="evidence" value="ECO:0007669"/>
    <property type="project" value="TreeGrafter"/>
</dbReference>
<evidence type="ECO:0000259" key="8">
    <source>
        <dbReference type="Pfam" id="PF12862"/>
    </source>
</evidence>
<comment type="similarity">
    <text evidence="1">Belongs to the APC5 family.</text>
</comment>
<evidence type="ECO:0000256" key="3">
    <source>
        <dbReference type="ARBA" id="ARBA00022618"/>
    </source>
</evidence>
<reference evidence="9" key="2">
    <citation type="submission" date="2020-12" db="EMBL/GenBank/DDBJ databases">
        <authorList>
            <person name="Kanost M."/>
        </authorList>
    </citation>
    <scope>NUCLEOTIDE SEQUENCE</scope>
</reference>
<evidence type="ECO:0000256" key="6">
    <source>
        <dbReference type="ARBA" id="ARBA00023306"/>
    </source>
</evidence>
<dbReference type="GO" id="GO:0005680">
    <property type="term" value="C:anaphase-promoting complex"/>
    <property type="evidence" value="ECO:0007669"/>
    <property type="project" value="InterPro"/>
</dbReference>
<organism evidence="9 10">
    <name type="scientific">Manduca sexta</name>
    <name type="common">Tobacco hawkmoth</name>
    <name type="synonym">Tobacco hornworm</name>
    <dbReference type="NCBI Taxonomy" id="7130"/>
    <lineage>
        <taxon>Eukaryota</taxon>
        <taxon>Metazoa</taxon>
        <taxon>Ecdysozoa</taxon>
        <taxon>Arthropoda</taxon>
        <taxon>Hexapoda</taxon>
        <taxon>Insecta</taxon>
        <taxon>Pterygota</taxon>
        <taxon>Neoptera</taxon>
        <taxon>Endopterygota</taxon>
        <taxon>Lepidoptera</taxon>
        <taxon>Glossata</taxon>
        <taxon>Ditrysia</taxon>
        <taxon>Bombycoidea</taxon>
        <taxon>Sphingidae</taxon>
        <taxon>Sphinginae</taxon>
        <taxon>Sphingini</taxon>
        <taxon>Manduca</taxon>
    </lineage>
</organism>
<feature type="region of interest" description="Disordered" evidence="7">
    <location>
        <begin position="378"/>
        <end position="406"/>
    </location>
</feature>
<feature type="compositionally biased region" description="Low complexity" evidence="7">
    <location>
        <begin position="380"/>
        <end position="389"/>
    </location>
</feature>
<dbReference type="GO" id="GO:0045842">
    <property type="term" value="P:positive regulation of mitotic metaphase/anaphase transition"/>
    <property type="evidence" value="ECO:0007669"/>
    <property type="project" value="TreeGrafter"/>
</dbReference>
<dbReference type="EMBL" id="JH668331">
    <property type="protein sequence ID" value="KAG6446251.1"/>
    <property type="molecule type" value="Genomic_DNA"/>
</dbReference>
<keyword evidence="6" id="KW-0131">Cell cycle</keyword>
<dbReference type="CDD" id="cd16270">
    <property type="entry name" value="Apc5_N"/>
    <property type="match status" value="1"/>
</dbReference>
<evidence type="ECO:0000256" key="2">
    <source>
        <dbReference type="ARBA" id="ARBA00016066"/>
    </source>
</evidence>
<gene>
    <name evidence="9" type="ORF">O3G_MSEX004367</name>
</gene>
<dbReference type="Proteomes" id="UP000791440">
    <property type="component" value="Unassembled WGS sequence"/>
</dbReference>
<dbReference type="PANTHER" id="PTHR12830">
    <property type="entry name" value="ANAPHASE-PROMOTING COMPLEX SUBUNIT 5"/>
    <property type="match status" value="1"/>
</dbReference>
<evidence type="ECO:0000256" key="5">
    <source>
        <dbReference type="ARBA" id="ARBA00022786"/>
    </source>
</evidence>
<dbReference type="Pfam" id="PF12862">
    <property type="entry name" value="ANAPC5"/>
    <property type="match status" value="2"/>
</dbReference>
<dbReference type="InterPro" id="IPR026000">
    <property type="entry name" value="Apc5_dom"/>
</dbReference>
<keyword evidence="10" id="KW-1185">Reference proteome</keyword>
<evidence type="ECO:0000313" key="9">
    <source>
        <dbReference type="EMBL" id="KAG6446251.1"/>
    </source>
</evidence>
<accession>A0A921YUL5</accession>
<evidence type="ECO:0000256" key="4">
    <source>
        <dbReference type="ARBA" id="ARBA00022776"/>
    </source>
</evidence>
<dbReference type="GO" id="GO:0070979">
    <property type="term" value="P:protein K11-linked ubiquitination"/>
    <property type="evidence" value="ECO:0007669"/>
    <property type="project" value="TreeGrafter"/>
</dbReference>
<dbReference type="GO" id="GO:0051301">
    <property type="term" value="P:cell division"/>
    <property type="evidence" value="ECO:0007669"/>
    <property type="project" value="UniProtKB-KW"/>
</dbReference>
<feature type="compositionally biased region" description="Basic and acidic residues" evidence="7">
    <location>
        <begin position="390"/>
        <end position="399"/>
    </location>
</feature>
<name>A0A921YUL5_MANSE</name>
<evidence type="ECO:0000256" key="7">
    <source>
        <dbReference type="SAM" id="MobiDB-lite"/>
    </source>
</evidence>
<dbReference type="InterPro" id="IPR037679">
    <property type="entry name" value="Apc5"/>
</dbReference>
<keyword evidence="4" id="KW-0498">Mitosis</keyword>
<dbReference type="OrthoDB" id="2504561at2759"/>
<dbReference type="PANTHER" id="PTHR12830:SF9">
    <property type="entry name" value="ANAPHASE-PROMOTING COMPLEX SUBUNIT 5"/>
    <property type="match status" value="1"/>
</dbReference>
<evidence type="ECO:0000256" key="1">
    <source>
        <dbReference type="ARBA" id="ARBA00007450"/>
    </source>
</evidence>
<evidence type="ECO:0000313" key="10">
    <source>
        <dbReference type="Proteomes" id="UP000791440"/>
    </source>
</evidence>
<reference evidence="9" key="1">
    <citation type="journal article" date="2016" name="Insect Biochem. Mol. Biol.">
        <title>Multifaceted biological insights from a draft genome sequence of the tobacco hornworm moth, Manduca sexta.</title>
        <authorList>
            <person name="Kanost M.R."/>
            <person name="Arrese E.L."/>
            <person name="Cao X."/>
            <person name="Chen Y.R."/>
            <person name="Chellapilla S."/>
            <person name="Goldsmith M.R."/>
            <person name="Grosse-Wilde E."/>
            <person name="Heckel D.G."/>
            <person name="Herndon N."/>
            <person name="Jiang H."/>
            <person name="Papanicolaou A."/>
            <person name="Qu J."/>
            <person name="Soulages J.L."/>
            <person name="Vogel H."/>
            <person name="Walters J."/>
            <person name="Waterhouse R.M."/>
            <person name="Ahn S.J."/>
            <person name="Almeida F.C."/>
            <person name="An C."/>
            <person name="Aqrawi P."/>
            <person name="Bretschneider A."/>
            <person name="Bryant W.B."/>
            <person name="Bucks S."/>
            <person name="Chao H."/>
            <person name="Chevignon G."/>
            <person name="Christen J.M."/>
            <person name="Clarke D.F."/>
            <person name="Dittmer N.T."/>
            <person name="Ferguson L.C.F."/>
            <person name="Garavelou S."/>
            <person name="Gordon K.H.J."/>
            <person name="Gunaratna R.T."/>
            <person name="Han Y."/>
            <person name="Hauser F."/>
            <person name="He Y."/>
            <person name="Heidel-Fischer H."/>
            <person name="Hirsh A."/>
            <person name="Hu Y."/>
            <person name="Jiang H."/>
            <person name="Kalra D."/>
            <person name="Klinner C."/>
            <person name="Konig C."/>
            <person name="Kovar C."/>
            <person name="Kroll A.R."/>
            <person name="Kuwar S.S."/>
            <person name="Lee S.L."/>
            <person name="Lehman R."/>
            <person name="Li K."/>
            <person name="Li Z."/>
            <person name="Liang H."/>
            <person name="Lovelace S."/>
            <person name="Lu Z."/>
            <person name="Mansfield J.H."/>
            <person name="McCulloch K.J."/>
            <person name="Mathew T."/>
            <person name="Morton B."/>
            <person name="Muzny D.M."/>
            <person name="Neunemann D."/>
            <person name="Ongeri F."/>
            <person name="Pauchet Y."/>
            <person name="Pu L.L."/>
            <person name="Pyrousis I."/>
            <person name="Rao X.J."/>
            <person name="Redding A."/>
            <person name="Roesel C."/>
            <person name="Sanchez-Gracia A."/>
            <person name="Schaack S."/>
            <person name="Shukla A."/>
            <person name="Tetreau G."/>
            <person name="Wang Y."/>
            <person name="Xiong G.H."/>
            <person name="Traut W."/>
            <person name="Walsh T.K."/>
            <person name="Worley K.C."/>
            <person name="Wu D."/>
            <person name="Wu W."/>
            <person name="Wu Y.Q."/>
            <person name="Zhang X."/>
            <person name="Zou Z."/>
            <person name="Zucker H."/>
            <person name="Briscoe A.D."/>
            <person name="Burmester T."/>
            <person name="Clem R.J."/>
            <person name="Feyereisen R."/>
            <person name="Grimmelikhuijzen C.J.P."/>
            <person name="Hamodrakas S.J."/>
            <person name="Hansson B.S."/>
            <person name="Huguet E."/>
            <person name="Jermiin L.S."/>
            <person name="Lan Q."/>
            <person name="Lehman H.K."/>
            <person name="Lorenzen M."/>
            <person name="Merzendorfer H."/>
            <person name="Michalopoulos I."/>
            <person name="Morton D.B."/>
            <person name="Muthukrishnan S."/>
            <person name="Oakeshott J.G."/>
            <person name="Palmer W."/>
            <person name="Park Y."/>
            <person name="Passarelli A.L."/>
            <person name="Rozas J."/>
            <person name="Schwartz L.M."/>
            <person name="Smith W."/>
            <person name="Southgate A."/>
            <person name="Vilcinskas A."/>
            <person name="Vogt R."/>
            <person name="Wang P."/>
            <person name="Werren J."/>
            <person name="Yu X.Q."/>
            <person name="Zhou J.J."/>
            <person name="Brown S.J."/>
            <person name="Scherer S.E."/>
            <person name="Richards S."/>
            <person name="Blissard G.W."/>
        </authorList>
    </citation>
    <scope>NUCLEOTIDE SEQUENCE</scope>
</reference>